<dbReference type="EMBL" id="JACHDE010000009">
    <property type="protein sequence ID" value="MBB5402622.1"/>
    <property type="molecule type" value="Genomic_DNA"/>
</dbReference>
<dbReference type="InterPro" id="IPR038109">
    <property type="entry name" value="DNA_bind_recomb_sf"/>
</dbReference>
<dbReference type="InterPro" id="IPR011109">
    <property type="entry name" value="DNA_bind_recombinase_dom"/>
</dbReference>
<sequence length="521" mass="60382">MPGEFNTEPLQDREKLIRAAQYVRMSTEHQQYSTSNQQDKIREYAARRGLTIVRTYADEGKSGLRIDGRDALQRLIFDVENRHADFQMILVYDVSRWGRFQDADESAYYEYICRRAGIQVAYCAEQFENDGSPVSTIVKGVKRAMAGEYSRELSAKVFAGQCRLIELGFRQGGPAGYGLRRVLVGQDGLMKAELERRQRKSLQTDRVVLMPGPQDEVRIVNLIYRWFVEESRSEQEIASRLNAMKVRTDLDREWSRCTVHEILTNEKYIGNNIYNRTSFKLKMRRVVNPSEMWIRKDSAFPSVVARDVFYTAQGILRARARRYSDEDLIERLRALYKSKGFLSGLVIDEAEGMPSSSVYMYRFGSLIRAYQAVGFTPDRDYQYIEINRFLRRLHPDIVRETEAKIAEAGGEVTRDLATDLLRVNREFTVSLVLSRCQITAGGKNRWKVRFDAGLLPDITVAVRLNVCNDALLDFYLLPRLDFGQAGIRLGDYNPIEFESYRFDTLDYLYRMAERVRLRRAA</sequence>
<organism evidence="3 4">
    <name type="scientific">Paraburkholderia youngii</name>
    <dbReference type="NCBI Taxonomy" id="2782701"/>
    <lineage>
        <taxon>Bacteria</taxon>
        <taxon>Pseudomonadati</taxon>
        <taxon>Pseudomonadota</taxon>
        <taxon>Betaproteobacteria</taxon>
        <taxon>Burkholderiales</taxon>
        <taxon>Burkholderiaceae</taxon>
        <taxon>Paraburkholderia</taxon>
    </lineage>
</organism>
<dbReference type="PROSITE" id="PS51737">
    <property type="entry name" value="RECOMBINASE_DNA_BIND"/>
    <property type="match status" value="1"/>
</dbReference>
<evidence type="ECO:0000313" key="3">
    <source>
        <dbReference type="EMBL" id="MBB5402622.1"/>
    </source>
</evidence>
<dbReference type="SUPFAM" id="SSF53041">
    <property type="entry name" value="Resolvase-like"/>
    <property type="match status" value="1"/>
</dbReference>
<dbReference type="InterPro" id="IPR036162">
    <property type="entry name" value="Resolvase-like_N_sf"/>
</dbReference>
<dbReference type="GO" id="GO:0003677">
    <property type="term" value="F:DNA binding"/>
    <property type="evidence" value="ECO:0007669"/>
    <property type="project" value="InterPro"/>
</dbReference>
<dbReference type="SMART" id="SM00857">
    <property type="entry name" value="Resolvase"/>
    <property type="match status" value="1"/>
</dbReference>
<dbReference type="Gene3D" id="3.90.1750.20">
    <property type="entry name" value="Putative Large Serine Recombinase, Chain B, Domain 2"/>
    <property type="match status" value="1"/>
</dbReference>
<proteinExistence type="predicted"/>
<protein>
    <submittedName>
        <fullName evidence="3">DNA invertase Pin-like site-specific DNA recombinase</fullName>
    </submittedName>
</protein>
<reference evidence="3 4" key="1">
    <citation type="submission" date="2020-08" db="EMBL/GenBank/DDBJ databases">
        <title>Genomic Encyclopedia of Type Strains, Phase IV (KMG-V): Genome sequencing to study the core and pangenomes of soil and plant-associated prokaryotes.</title>
        <authorList>
            <person name="Whitman W."/>
        </authorList>
    </citation>
    <scope>NUCLEOTIDE SEQUENCE [LARGE SCALE GENOMIC DNA]</scope>
    <source>
        <strain evidence="3 4">JPY162</strain>
    </source>
</reference>
<dbReference type="PANTHER" id="PTHR30461:SF23">
    <property type="entry name" value="DNA RECOMBINASE-RELATED"/>
    <property type="match status" value="1"/>
</dbReference>
<dbReference type="CDD" id="cd00338">
    <property type="entry name" value="Ser_Recombinase"/>
    <property type="match status" value="1"/>
</dbReference>
<accession>A0A7W8L8W0</accession>
<dbReference type="RefSeq" id="WP_184227260.1">
    <property type="nucleotide sequence ID" value="NZ_JACHDE010000009.1"/>
</dbReference>
<dbReference type="Gene3D" id="3.40.50.1390">
    <property type="entry name" value="Resolvase, N-terminal catalytic domain"/>
    <property type="match status" value="1"/>
</dbReference>
<feature type="domain" description="Recombinase" evidence="2">
    <location>
        <begin position="199"/>
        <end position="322"/>
    </location>
</feature>
<comment type="caution">
    <text evidence="3">The sequence shown here is derived from an EMBL/GenBank/DDBJ whole genome shotgun (WGS) entry which is preliminary data.</text>
</comment>
<dbReference type="InterPro" id="IPR050639">
    <property type="entry name" value="SSR_resolvase"/>
</dbReference>
<dbReference type="InterPro" id="IPR006119">
    <property type="entry name" value="Resolv_N"/>
</dbReference>
<dbReference type="FunFam" id="3.40.50.1390:FF:000008">
    <property type="entry name" value="DNA recombinase"/>
    <property type="match status" value="1"/>
</dbReference>
<dbReference type="PANTHER" id="PTHR30461">
    <property type="entry name" value="DNA-INVERTASE FROM LAMBDOID PROPHAGE"/>
    <property type="match status" value="1"/>
</dbReference>
<feature type="domain" description="Resolvase/invertase-type recombinase catalytic" evidence="1">
    <location>
        <begin position="18"/>
        <end position="168"/>
    </location>
</feature>
<name>A0A7W8L8W0_9BURK</name>
<evidence type="ECO:0000259" key="1">
    <source>
        <dbReference type="PROSITE" id="PS51736"/>
    </source>
</evidence>
<evidence type="ECO:0000313" key="4">
    <source>
        <dbReference type="Proteomes" id="UP000592820"/>
    </source>
</evidence>
<evidence type="ECO:0000259" key="2">
    <source>
        <dbReference type="PROSITE" id="PS51737"/>
    </source>
</evidence>
<dbReference type="Pfam" id="PF00239">
    <property type="entry name" value="Resolvase"/>
    <property type="match status" value="1"/>
</dbReference>
<dbReference type="GO" id="GO:0000150">
    <property type="term" value="F:DNA strand exchange activity"/>
    <property type="evidence" value="ECO:0007669"/>
    <property type="project" value="InterPro"/>
</dbReference>
<dbReference type="AlphaFoldDB" id="A0A7W8L8W0"/>
<dbReference type="Pfam" id="PF07508">
    <property type="entry name" value="Recombinase"/>
    <property type="match status" value="1"/>
</dbReference>
<gene>
    <name evidence="3" type="ORF">HDG41_004708</name>
</gene>
<dbReference type="PROSITE" id="PS51736">
    <property type="entry name" value="RECOMBINASES_3"/>
    <property type="match status" value="1"/>
</dbReference>
<dbReference type="Proteomes" id="UP000592820">
    <property type="component" value="Unassembled WGS sequence"/>
</dbReference>